<dbReference type="CDD" id="cd01065">
    <property type="entry name" value="NAD_bind_Shikimate_DH"/>
    <property type="match status" value="1"/>
</dbReference>
<dbReference type="GO" id="GO:0009073">
    <property type="term" value="P:aromatic amino acid family biosynthetic process"/>
    <property type="evidence" value="ECO:0007669"/>
    <property type="project" value="UniProtKB-KW"/>
</dbReference>
<evidence type="ECO:0000313" key="5">
    <source>
        <dbReference type="EMBL" id="RAU83918.1"/>
    </source>
</evidence>
<evidence type="ECO:0000256" key="1">
    <source>
        <dbReference type="ARBA" id="ARBA00004871"/>
    </source>
</evidence>
<dbReference type="GO" id="GO:0005829">
    <property type="term" value="C:cytosol"/>
    <property type="evidence" value="ECO:0007669"/>
    <property type="project" value="TreeGrafter"/>
</dbReference>
<dbReference type="SUPFAM" id="SSF53223">
    <property type="entry name" value="Aminoacid dehydrogenase-like, N-terminal domain"/>
    <property type="match status" value="1"/>
</dbReference>
<dbReference type="RefSeq" id="WP_112303960.1">
    <property type="nucleotide sequence ID" value="NZ_QMDV01000001.1"/>
</dbReference>
<keyword evidence="3" id="KW-0028">Amino-acid biosynthesis</keyword>
<dbReference type="EC" id="1.1.1.25" evidence="5"/>
<dbReference type="PANTHER" id="PTHR21089:SF1">
    <property type="entry name" value="BIFUNCTIONAL 3-DEHYDROQUINATE DEHYDRATASE_SHIKIMATE DEHYDROGENASE, CHLOROPLASTIC"/>
    <property type="match status" value="1"/>
</dbReference>
<dbReference type="InterPro" id="IPR036291">
    <property type="entry name" value="NAD(P)-bd_dom_sf"/>
</dbReference>
<dbReference type="SUPFAM" id="SSF51735">
    <property type="entry name" value="NAD(P)-binding Rossmann-fold domains"/>
    <property type="match status" value="1"/>
</dbReference>
<feature type="domain" description="Shikimate dehydrogenase substrate binding N-terminal" evidence="4">
    <location>
        <begin position="6"/>
        <end position="88"/>
    </location>
</feature>
<reference evidence="5 6" key="1">
    <citation type="submission" date="2018-06" db="EMBL/GenBank/DDBJ databases">
        <authorList>
            <person name="Liu Z.-W."/>
        </authorList>
    </citation>
    <scope>NUCLEOTIDE SEQUENCE [LARGE SCALE GENOMIC DNA]</scope>
    <source>
        <strain evidence="5 6">2b14</strain>
    </source>
</reference>
<keyword evidence="3" id="KW-0057">Aromatic amino acid biosynthesis</keyword>
<organism evidence="5 6">
    <name type="scientific">Pontibacter arcticus</name>
    <dbReference type="NCBI Taxonomy" id="2080288"/>
    <lineage>
        <taxon>Bacteria</taxon>
        <taxon>Pseudomonadati</taxon>
        <taxon>Bacteroidota</taxon>
        <taxon>Cytophagia</taxon>
        <taxon>Cytophagales</taxon>
        <taxon>Hymenobacteraceae</taxon>
        <taxon>Pontibacter</taxon>
    </lineage>
</organism>
<dbReference type="Gene3D" id="3.40.50.10860">
    <property type="entry name" value="Leucine Dehydrogenase, chain A, domain 1"/>
    <property type="match status" value="1"/>
</dbReference>
<dbReference type="EMBL" id="QMDV01000001">
    <property type="protein sequence ID" value="RAU83918.1"/>
    <property type="molecule type" value="Genomic_DNA"/>
</dbReference>
<keyword evidence="2 5" id="KW-0560">Oxidoreductase</keyword>
<comment type="caution">
    <text evidence="5">The sequence shown here is derived from an EMBL/GenBank/DDBJ whole genome shotgun (WGS) entry which is preliminary data.</text>
</comment>
<dbReference type="Pfam" id="PF08501">
    <property type="entry name" value="Shikimate_dh_N"/>
    <property type="match status" value="1"/>
</dbReference>
<evidence type="ECO:0000313" key="6">
    <source>
        <dbReference type="Proteomes" id="UP000251692"/>
    </source>
</evidence>
<protein>
    <submittedName>
        <fullName evidence="5">Shikimate dehydrogenase</fullName>
        <ecNumber evidence="5">1.1.1.25</ecNumber>
    </submittedName>
</protein>
<dbReference type="InterPro" id="IPR022893">
    <property type="entry name" value="Shikimate_DH_fam"/>
</dbReference>
<accession>A0A364RI47</accession>
<evidence type="ECO:0000256" key="3">
    <source>
        <dbReference type="ARBA" id="ARBA00023141"/>
    </source>
</evidence>
<keyword evidence="6" id="KW-1185">Reference proteome</keyword>
<proteinExistence type="predicted"/>
<dbReference type="OrthoDB" id="9792692at2"/>
<dbReference type="GO" id="GO:0019632">
    <property type="term" value="P:shikimate metabolic process"/>
    <property type="evidence" value="ECO:0007669"/>
    <property type="project" value="TreeGrafter"/>
</dbReference>
<gene>
    <name evidence="5" type="primary">aroE</name>
    <name evidence="5" type="ORF">DP923_02300</name>
</gene>
<evidence type="ECO:0000259" key="4">
    <source>
        <dbReference type="Pfam" id="PF08501"/>
    </source>
</evidence>
<sequence length="242" mass="26739">MRKYGLIGKKLGHSFSKRYFTEKFKNESIHDAAYDLYELESINELPGLLAKEPELVGLNVTIPYKEAVIPFLDELDEAAARIGAVNTIRISNGKTKGFNTDYIGFSATLSEFYTGAGKALVLGTGGAAKAVCVALQDLGILYTSVSRQGGNNALTYEQIDQGVLQKYDLIINTTPLGMFPDQDTVPLLPFQSITPQHYIYDLVYNPETTLLMQKGLDKGAKVLSGLPMLYRQAKEAWAIWQE</sequence>
<dbReference type="AlphaFoldDB" id="A0A364RI47"/>
<dbReference type="InterPro" id="IPR046346">
    <property type="entry name" value="Aminoacid_DH-like_N_sf"/>
</dbReference>
<dbReference type="Proteomes" id="UP000251692">
    <property type="component" value="Unassembled WGS sequence"/>
</dbReference>
<name>A0A364RI47_9BACT</name>
<dbReference type="Gene3D" id="3.40.50.720">
    <property type="entry name" value="NAD(P)-binding Rossmann-like Domain"/>
    <property type="match status" value="1"/>
</dbReference>
<dbReference type="InterPro" id="IPR013708">
    <property type="entry name" value="Shikimate_DH-bd_N"/>
</dbReference>
<dbReference type="GO" id="GO:0004764">
    <property type="term" value="F:shikimate 3-dehydrogenase (NADP+) activity"/>
    <property type="evidence" value="ECO:0007669"/>
    <property type="project" value="UniProtKB-EC"/>
</dbReference>
<dbReference type="PANTHER" id="PTHR21089">
    <property type="entry name" value="SHIKIMATE DEHYDROGENASE"/>
    <property type="match status" value="1"/>
</dbReference>
<dbReference type="GO" id="GO:0009423">
    <property type="term" value="P:chorismate biosynthetic process"/>
    <property type="evidence" value="ECO:0007669"/>
    <property type="project" value="TreeGrafter"/>
</dbReference>
<dbReference type="GO" id="GO:0050661">
    <property type="term" value="F:NADP binding"/>
    <property type="evidence" value="ECO:0007669"/>
    <property type="project" value="TreeGrafter"/>
</dbReference>
<reference evidence="5 6" key="2">
    <citation type="submission" date="2018-07" db="EMBL/GenBank/DDBJ databases">
        <title>Pontibacter sp. 2b14 genomic sequence and assembly.</title>
        <authorList>
            <person name="Du Z.-J."/>
        </authorList>
    </citation>
    <scope>NUCLEOTIDE SEQUENCE [LARGE SCALE GENOMIC DNA]</scope>
    <source>
        <strain evidence="5 6">2b14</strain>
    </source>
</reference>
<comment type="pathway">
    <text evidence="1">Metabolic intermediate biosynthesis; chorismate biosynthesis; chorismate from D-erythrose 4-phosphate and phosphoenolpyruvate: step 4/7.</text>
</comment>
<evidence type="ECO:0000256" key="2">
    <source>
        <dbReference type="ARBA" id="ARBA00023002"/>
    </source>
</evidence>